<reference evidence="2" key="1">
    <citation type="submission" date="2014-05" db="EMBL/GenBank/DDBJ databases">
        <authorList>
            <person name="Chronopoulou M."/>
        </authorList>
    </citation>
    <scope>NUCLEOTIDE SEQUENCE</scope>
    <source>
        <tissue evidence="2">Whole organism</tissue>
    </source>
</reference>
<dbReference type="AlphaFoldDB" id="A0A0K2VIQ7"/>
<keyword evidence="1" id="KW-0732">Signal</keyword>
<feature type="signal peptide" evidence="1">
    <location>
        <begin position="1"/>
        <end position="22"/>
    </location>
</feature>
<name>A0A0K2VIQ7_LEPSM</name>
<sequence>MKLIQFIALIQTFLLIVDYCSAEIFVSRFEGKWCEYKKSRYHVVEVMRDLNFSRELIHAYLYGRPASLHIQYIPSHSQHVLDGQHPTGRHHQLYFHRTQNQRYRISFFGAHIWFISSYDNHGLNMAFYKRYHDAHPYIKLRITKGHTGYLRLLITSQKSGIFGLSDFSQC</sequence>
<evidence type="ECO:0000256" key="1">
    <source>
        <dbReference type="SAM" id="SignalP"/>
    </source>
</evidence>
<organism evidence="2">
    <name type="scientific">Lepeophtheirus salmonis</name>
    <name type="common">Salmon louse</name>
    <name type="synonym">Caligus salmonis</name>
    <dbReference type="NCBI Taxonomy" id="72036"/>
    <lineage>
        <taxon>Eukaryota</taxon>
        <taxon>Metazoa</taxon>
        <taxon>Ecdysozoa</taxon>
        <taxon>Arthropoda</taxon>
        <taxon>Crustacea</taxon>
        <taxon>Multicrustacea</taxon>
        <taxon>Hexanauplia</taxon>
        <taxon>Copepoda</taxon>
        <taxon>Siphonostomatoida</taxon>
        <taxon>Caligidae</taxon>
        <taxon>Lepeophtheirus</taxon>
    </lineage>
</organism>
<proteinExistence type="predicted"/>
<protein>
    <submittedName>
        <fullName evidence="2">Uncharacterized protein</fullName>
    </submittedName>
</protein>
<evidence type="ECO:0000313" key="2">
    <source>
        <dbReference type="EMBL" id="CDW50102.1"/>
    </source>
</evidence>
<feature type="chain" id="PRO_5005489466" evidence="1">
    <location>
        <begin position="23"/>
        <end position="170"/>
    </location>
</feature>
<dbReference type="EMBL" id="HACA01032741">
    <property type="protein sequence ID" value="CDW50102.1"/>
    <property type="molecule type" value="Transcribed_RNA"/>
</dbReference>
<accession>A0A0K2VIQ7</accession>